<dbReference type="KEGG" id="hbs:IPV69_21040"/>
<proteinExistence type="predicted"/>
<evidence type="ECO:0008006" key="5">
    <source>
        <dbReference type="Google" id="ProtNLM"/>
    </source>
</evidence>
<accession>A0A7M2WT42</accession>
<sequence length="123" mass="13511">MEQRAFGHWFLAVIFCAASAAFAYSVGHQAGERDAQEALDRSATERRLASIVNRDQELYMGDYAFPMEGDYESTLQSPVEHPVQTCPTNRPEGAGHMAADRDVVEPAVADEATDPVQTTRPLP</sequence>
<feature type="signal peptide" evidence="2">
    <location>
        <begin position="1"/>
        <end position="23"/>
    </location>
</feature>
<evidence type="ECO:0000256" key="2">
    <source>
        <dbReference type="SAM" id="SignalP"/>
    </source>
</evidence>
<gene>
    <name evidence="3" type="ORF">IPV69_21040</name>
</gene>
<dbReference type="EMBL" id="CP063458">
    <property type="protein sequence ID" value="QOV88695.1"/>
    <property type="molecule type" value="Genomic_DNA"/>
</dbReference>
<organism evidence="3 4">
    <name type="scientific">Humisphaera borealis</name>
    <dbReference type="NCBI Taxonomy" id="2807512"/>
    <lineage>
        <taxon>Bacteria</taxon>
        <taxon>Pseudomonadati</taxon>
        <taxon>Planctomycetota</taxon>
        <taxon>Phycisphaerae</taxon>
        <taxon>Tepidisphaerales</taxon>
        <taxon>Tepidisphaeraceae</taxon>
        <taxon>Humisphaera</taxon>
    </lineage>
</organism>
<reference evidence="3 4" key="1">
    <citation type="submission" date="2020-10" db="EMBL/GenBank/DDBJ databases">
        <title>Wide distribution of Phycisphaera-like planctomycetes from WD2101 soil group in peatlands and genome analysis of the first cultivated representative.</title>
        <authorList>
            <person name="Dedysh S.N."/>
            <person name="Beletsky A.V."/>
            <person name="Ivanova A."/>
            <person name="Kulichevskaya I.S."/>
            <person name="Suzina N.E."/>
            <person name="Philippov D.A."/>
            <person name="Rakitin A.L."/>
            <person name="Mardanov A.V."/>
            <person name="Ravin N.V."/>
        </authorList>
    </citation>
    <scope>NUCLEOTIDE SEQUENCE [LARGE SCALE GENOMIC DNA]</scope>
    <source>
        <strain evidence="3 4">M1803</strain>
    </source>
</reference>
<evidence type="ECO:0000256" key="1">
    <source>
        <dbReference type="SAM" id="MobiDB-lite"/>
    </source>
</evidence>
<dbReference type="AlphaFoldDB" id="A0A7M2WT42"/>
<feature type="chain" id="PRO_5034364250" description="Secreted protein" evidence="2">
    <location>
        <begin position="24"/>
        <end position="123"/>
    </location>
</feature>
<dbReference type="Proteomes" id="UP000593765">
    <property type="component" value="Chromosome"/>
</dbReference>
<evidence type="ECO:0000313" key="3">
    <source>
        <dbReference type="EMBL" id="QOV88695.1"/>
    </source>
</evidence>
<evidence type="ECO:0000313" key="4">
    <source>
        <dbReference type="Proteomes" id="UP000593765"/>
    </source>
</evidence>
<feature type="region of interest" description="Disordered" evidence="1">
    <location>
        <begin position="73"/>
        <end position="123"/>
    </location>
</feature>
<name>A0A7M2WT42_9BACT</name>
<dbReference type="RefSeq" id="WP_206291694.1">
    <property type="nucleotide sequence ID" value="NZ_CP063458.1"/>
</dbReference>
<keyword evidence="2" id="KW-0732">Signal</keyword>
<keyword evidence="4" id="KW-1185">Reference proteome</keyword>
<protein>
    <recommendedName>
        <fullName evidence="5">Secreted protein</fullName>
    </recommendedName>
</protein>